<proteinExistence type="predicted"/>
<reference evidence="1 2" key="1">
    <citation type="submission" date="2019-03" db="EMBL/GenBank/DDBJ databases">
        <title>Genomic Encyclopedia of Type Strains, Phase III (KMG-III): the genomes of soil and plant-associated and newly described type strains.</title>
        <authorList>
            <person name="Whitman W."/>
        </authorList>
    </citation>
    <scope>NUCLEOTIDE SEQUENCE [LARGE SCALE GENOMIC DNA]</scope>
    <source>
        <strain evidence="1 2">VKM Ac-2570</strain>
    </source>
</reference>
<comment type="caution">
    <text evidence="1">The sequence shown here is derived from an EMBL/GenBank/DDBJ whole genome shotgun (WGS) entry which is preliminary data.</text>
</comment>
<accession>A0A4R7ZL98</accession>
<evidence type="ECO:0000313" key="1">
    <source>
        <dbReference type="EMBL" id="TDW18587.1"/>
    </source>
</evidence>
<dbReference type="AlphaFoldDB" id="A0A4R7ZL98"/>
<sequence>MNLDRMDAMIKSADDAYGAIRSLNDATITATVPAPVAYALLGSLSQLQDAVAQFAGQIATGLDRSLLDFDVYDDARDPAESVAMAAAALEEAKTYAAVVAERVSTAQSAIAWQGFQLDKEGDR</sequence>
<organism evidence="1 2">
    <name type="scientific">Kribbella kalugense</name>
    <dbReference type="NCBI Taxonomy" id="2512221"/>
    <lineage>
        <taxon>Bacteria</taxon>
        <taxon>Bacillati</taxon>
        <taxon>Actinomycetota</taxon>
        <taxon>Actinomycetes</taxon>
        <taxon>Propionibacteriales</taxon>
        <taxon>Kribbellaceae</taxon>
        <taxon>Kribbella</taxon>
    </lineage>
</organism>
<protein>
    <submittedName>
        <fullName evidence="1">Uncharacterized protein</fullName>
    </submittedName>
</protein>
<gene>
    <name evidence="1" type="ORF">EV650_5176</name>
</gene>
<dbReference type="EMBL" id="SODF01000002">
    <property type="protein sequence ID" value="TDW18587.1"/>
    <property type="molecule type" value="Genomic_DNA"/>
</dbReference>
<keyword evidence="2" id="KW-1185">Reference proteome</keyword>
<dbReference type="OrthoDB" id="3830192at2"/>
<name>A0A4R7ZL98_9ACTN</name>
<evidence type="ECO:0000313" key="2">
    <source>
        <dbReference type="Proteomes" id="UP000295447"/>
    </source>
</evidence>
<dbReference type="Proteomes" id="UP000295447">
    <property type="component" value="Unassembled WGS sequence"/>
</dbReference>
<dbReference type="RefSeq" id="WP_134121558.1">
    <property type="nucleotide sequence ID" value="NZ_SODF01000002.1"/>
</dbReference>